<reference evidence="1 2" key="1">
    <citation type="submission" date="2020-05" db="EMBL/GenBank/DDBJ databases">
        <title>Flexivirga sp. ID2601S isolated from air conditioner.</title>
        <authorList>
            <person name="Kim D.H."/>
        </authorList>
    </citation>
    <scope>NUCLEOTIDE SEQUENCE [LARGE SCALE GENOMIC DNA]</scope>
    <source>
        <strain evidence="1 2">ID2601S</strain>
    </source>
</reference>
<keyword evidence="2" id="KW-1185">Reference proteome</keyword>
<name>A0A849AHA5_9MICO</name>
<gene>
    <name evidence="1" type="ORF">HJ588_10855</name>
</gene>
<keyword evidence="1" id="KW-0238">DNA-binding</keyword>
<evidence type="ECO:0000313" key="1">
    <source>
        <dbReference type="EMBL" id="NNG39769.1"/>
    </source>
</evidence>
<sequence>MTTPRDFIARLRLVAQRLVGPAADTPADAMRWMTCSQAQDFRAARSAVALRAGTSVAEVEHAVNAGELVRSWPMRGTLHLVAAEDLAWMLSLNRDSMLRVRRRRHEELDIGQRDIAHATEVAVAALQGGGRLDRAGLFALWQQHGIATDGQRGIHLVQALALDAVIVLGPMSGKQQCFVLFDEWIPLSRKLTREQAVAEWAGRYFRSHGPATVADFRWWSGLLQRDLSPVWDEVRATLAEVTARDTTYFLDPATLDAWDALSAATQRPLLTPAFDEILLGYADRSPTLPPSAAGQVVPGGNGVFRPVLIDGGRAVATWQKPAKDVGDVSVSPLGGPLTARATRALPGLTRRYPFA</sequence>
<dbReference type="AlphaFoldDB" id="A0A849AHA5"/>
<dbReference type="InterPro" id="IPR009351">
    <property type="entry name" value="AlkZ-like"/>
</dbReference>
<protein>
    <submittedName>
        <fullName evidence="1">Winged helix DNA-binding domain-containing protein</fullName>
    </submittedName>
</protein>
<dbReference type="Proteomes" id="UP000557772">
    <property type="component" value="Unassembled WGS sequence"/>
</dbReference>
<evidence type="ECO:0000313" key="2">
    <source>
        <dbReference type="Proteomes" id="UP000557772"/>
    </source>
</evidence>
<dbReference type="PANTHER" id="PTHR38479">
    <property type="entry name" value="LMO0824 PROTEIN"/>
    <property type="match status" value="1"/>
</dbReference>
<dbReference type="PANTHER" id="PTHR38479:SF2">
    <property type="entry name" value="WINGED HELIX DNA-BINDING DOMAIN-CONTAINING PROTEIN"/>
    <property type="match status" value="1"/>
</dbReference>
<dbReference type="EMBL" id="JABENB010000001">
    <property type="protein sequence ID" value="NNG39769.1"/>
    <property type="molecule type" value="Genomic_DNA"/>
</dbReference>
<dbReference type="RefSeq" id="WP_171154823.1">
    <property type="nucleotide sequence ID" value="NZ_JABENB010000001.1"/>
</dbReference>
<proteinExistence type="predicted"/>
<organism evidence="1 2">
    <name type="scientific">Flexivirga aerilata</name>
    <dbReference type="NCBI Taxonomy" id="1656889"/>
    <lineage>
        <taxon>Bacteria</taxon>
        <taxon>Bacillati</taxon>
        <taxon>Actinomycetota</taxon>
        <taxon>Actinomycetes</taxon>
        <taxon>Micrococcales</taxon>
        <taxon>Dermacoccaceae</taxon>
        <taxon>Flexivirga</taxon>
    </lineage>
</organism>
<dbReference type="GO" id="GO:0003677">
    <property type="term" value="F:DNA binding"/>
    <property type="evidence" value="ECO:0007669"/>
    <property type="project" value="UniProtKB-KW"/>
</dbReference>
<comment type="caution">
    <text evidence="1">The sequence shown here is derived from an EMBL/GenBank/DDBJ whole genome shotgun (WGS) entry which is preliminary data.</text>
</comment>
<accession>A0A849AHA5</accession>
<dbReference type="Pfam" id="PF06224">
    <property type="entry name" value="AlkZ-like"/>
    <property type="match status" value="1"/>
</dbReference>